<dbReference type="EMBL" id="LR743504">
    <property type="protein sequence ID" value="CAA2105295.1"/>
    <property type="molecule type" value="Genomic_DNA"/>
</dbReference>
<dbReference type="GO" id="GO:0008168">
    <property type="term" value="F:methyltransferase activity"/>
    <property type="evidence" value="ECO:0007669"/>
    <property type="project" value="UniProtKB-KW"/>
</dbReference>
<dbReference type="AlphaFoldDB" id="A0A679IZB9"/>
<dbReference type="GO" id="GO:0032259">
    <property type="term" value="P:methylation"/>
    <property type="evidence" value="ECO:0007669"/>
    <property type="project" value="UniProtKB-KW"/>
</dbReference>
<keyword evidence="5" id="KW-0489">Methyltransferase</keyword>
<organism evidence="5">
    <name type="scientific">Methylobacterium bullatum</name>
    <dbReference type="NCBI Taxonomy" id="570505"/>
    <lineage>
        <taxon>Bacteria</taxon>
        <taxon>Pseudomonadati</taxon>
        <taxon>Pseudomonadota</taxon>
        <taxon>Alphaproteobacteria</taxon>
        <taxon>Hyphomicrobiales</taxon>
        <taxon>Methylobacteriaceae</taxon>
        <taxon>Methylobacterium</taxon>
    </lineage>
</organism>
<keyword evidence="5" id="KW-0808">Transferase</keyword>
<evidence type="ECO:0000259" key="2">
    <source>
        <dbReference type="Pfam" id="PF01571"/>
    </source>
</evidence>
<dbReference type="InterPro" id="IPR013977">
    <property type="entry name" value="GcvT_C"/>
</dbReference>
<dbReference type="InterPro" id="IPR029043">
    <property type="entry name" value="GcvT/YgfZ_C"/>
</dbReference>
<dbReference type="InterPro" id="IPR006222">
    <property type="entry name" value="GCVT_N"/>
</dbReference>
<dbReference type="SUPFAM" id="SSF101790">
    <property type="entry name" value="Aminomethyltransferase beta-barrel domain"/>
    <property type="match status" value="1"/>
</dbReference>
<dbReference type="PANTHER" id="PTHR43757:SF2">
    <property type="entry name" value="AMINOMETHYLTRANSFERASE, MITOCHONDRIAL"/>
    <property type="match status" value="1"/>
</dbReference>
<dbReference type="GO" id="GO:0004047">
    <property type="term" value="F:aminomethyltransferase activity"/>
    <property type="evidence" value="ECO:0007669"/>
    <property type="project" value="UniProtKB-EC"/>
</dbReference>
<protein>
    <submittedName>
        <fullName evidence="5">Aminomethyltransferase</fullName>
        <ecNumber evidence="5">2.1.2.10</ecNumber>
    </submittedName>
</protein>
<evidence type="ECO:0000259" key="3">
    <source>
        <dbReference type="Pfam" id="PF08669"/>
    </source>
</evidence>
<dbReference type="EC" id="2.1.2.10" evidence="5"/>
<feature type="region of interest" description="Disordered" evidence="1">
    <location>
        <begin position="758"/>
        <end position="792"/>
    </location>
</feature>
<dbReference type="Pfam" id="PF09347">
    <property type="entry name" value="DUF1989"/>
    <property type="match status" value="1"/>
</dbReference>
<dbReference type="Pfam" id="PF08669">
    <property type="entry name" value="GCV_T_C"/>
    <property type="match status" value="1"/>
</dbReference>
<evidence type="ECO:0000256" key="1">
    <source>
        <dbReference type="SAM" id="MobiDB-lite"/>
    </source>
</evidence>
<feature type="compositionally biased region" description="Basic and acidic residues" evidence="1">
    <location>
        <begin position="758"/>
        <end position="768"/>
    </location>
</feature>
<name>A0A679IZB9_9HYPH</name>
<feature type="domain" description="DUF1989" evidence="4">
    <location>
        <begin position="172"/>
        <end position="340"/>
    </location>
</feature>
<evidence type="ECO:0000259" key="4">
    <source>
        <dbReference type="Pfam" id="PF09347"/>
    </source>
</evidence>
<dbReference type="Gene3D" id="3.30.1360.120">
    <property type="entry name" value="Probable tRNA modification gtpase trme, domain 1"/>
    <property type="match status" value="1"/>
</dbReference>
<feature type="domain" description="Aminomethyltransferase C-terminal" evidence="3">
    <location>
        <begin position="675"/>
        <end position="756"/>
    </location>
</feature>
<gene>
    <name evidence="5" type="primary">gcvT_3</name>
    <name evidence="5" type="ORF">MBUL_03121</name>
</gene>
<dbReference type="InterPro" id="IPR018959">
    <property type="entry name" value="DUF1989"/>
</dbReference>
<reference evidence="5" key="1">
    <citation type="submission" date="2019-12" db="EMBL/GenBank/DDBJ databases">
        <authorList>
            <person name="Cremers G."/>
        </authorList>
    </citation>
    <scope>NUCLEOTIDE SEQUENCE</scope>
    <source>
        <strain evidence="5">Mbul1</strain>
    </source>
</reference>
<dbReference type="PANTHER" id="PTHR43757">
    <property type="entry name" value="AMINOMETHYLTRANSFERASE"/>
    <property type="match status" value="1"/>
</dbReference>
<sequence>MNQIWMQPEGTWGATSPRTLSFSARGGDCAFFEVEAGDRLRIVDPEGCQPARLYAGPGAFGEATLGAPPLGDILRKRGEEAVGGSVEAALAARGIAPSDLEAHALFHAKSPPGSTFHATAAANSVCVLVIPGGPMAPDAQDPPTDLRVEIEPATSLEGRAPPPLAPPLLDLRVKAATAEAFSVKAGQYIQIIDVDGRQCADFLAFDAVALEAGDEYGLDATTTHTLMGSTAPKPGLLSKYFDARMVPLVEIVQDTVGRHDTFMLACSAKYYEDMGYPGHSNCTDNFNAVLRPHGIRPKKGWPAINFFYNTVAGPDDTITMDEPWSRPGDYVLLRALTDLVCATSSCADDIDPANGWCPTDIHVRVYDADSAFSKGMSHRMTPDAEPRLTRESGFHPRTAALTRKMEDYRGFWVPTCFNAAGPLEEYWACRERATIMDLSVLRKFEVIGPDAEDLMQLAVTRNVRKLAINQIVYTAMCNPHGGMIDDGTLFRLGQNNFRWICGDEYSGIWLRKLAEEHKLKVWVKSSTDQLHNVSVQGPRSRAILSGLVVSPPQEPTIDELKWFRFTVGRIDGVPVLVSRTGYTGELGYEVWCHPSQATALWDSIMTAGEPQGLTPMGLAALDMLRIEAGLVFAGYDFCDQTDPFEAGIGFTVPKDKPDAYVGSEAVARRRDNPHKRMVGLDVTGNEPVGHGDPVYDGRTQVGIVTSATKSPILGKTIALARLDVSAAAIGRSVEIGKLDGHQKRLPATIVAFPHFDPKKTRVRAESPARGDQGQASLAEPSPESVATAGIPA</sequence>
<proteinExistence type="predicted"/>
<feature type="domain" description="GCVT N-terminal" evidence="2">
    <location>
        <begin position="394"/>
        <end position="656"/>
    </location>
</feature>
<dbReference type="SUPFAM" id="SSF103025">
    <property type="entry name" value="Folate-binding domain"/>
    <property type="match status" value="1"/>
</dbReference>
<evidence type="ECO:0000313" key="5">
    <source>
        <dbReference type="EMBL" id="CAA2105295.1"/>
    </source>
</evidence>
<accession>A0A679IZB9</accession>
<dbReference type="Pfam" id="PF01571">
    <property type="entry name" value="GCV_T"/>
    <property type="match status" value="1"/>
</dbReference>
<dbReference type="InterPro" id="IPR027266">
    <property type="entry name" value="TrmE/GcvT-like"/>
</dbReference>
<dbReference type="InterPro" id="IPR028896">
    <property type="entry name" value="GcvT/YgfZ/DmdA"/>
</dbReference>